<organism evidence="2 3">
    <name type="scientific">Neisseria weixii</name>
    <dbReference type="NCBI Taxonomy" id="1853276"/>
    <lineage>
        <taxon>Bacteria</taxon>
        <taxon>Pseudomonadati</taxon>
        <taxon>Pseudomonadota</taxon>
        <taxon>Betaproteobacteria</taxon>
        <taxon>Neisseriales</taxon>
        <taxon>Neisseriaceae</taxon>
        <taxon>Neisseria</taxon>
    </lineage>
</organism>
<comment type="caution">
    <text evidence="2">The sequence shown here is derived from an EMBL/GenBank/DDBJ whole genome shotgun (WGS) entry which is preliminary data.</text>
</comment>
<proteinExistence type="predicted"/>
<evidence type="ECO:0000256" key="1">
    <source>
        <dbReference type="SAM" id="MobiDB-lite"/>
    </source>
</evidence>
<dbReference type="Proteomes" id="UP000272412">
    <property type="component" value="Unassembled WGS sequence"/>
</dbReference>
<accession>A0A3N4MHK6</accession>
<evidence type="ECO:0000313" key="2">
    <source>
        <dbReference type="EMBL" id="RPD83152.1"/>
    </source>
</evidence>
<name>A0A3N4MHK6_9NEIS</name>
<dbReference type="EMBL" id="RPFL01000075">
    <property type="protein sequence ID" value="RPD83152.1"/>
    <property type="molecule type" value="Genomic_DNA"/>
</dbReference>
<feature type="region of interest" description="Disordered" evidence="1">
    <location>
        <begin position="1"/>
        <end position="35"/>
    </location>
</feature>
<evidence type="ECO:0000313" key="3">
    <source>
        <dbReference type="Proteomes" id="UP000272412"/>
    </source>
</evidence>
<gene>
    <name evidence="2" type="ORF">EGK74_13355</name>
</gene>
<feature type="compositionally biased region" description="Basic and acidic residues" evidence="1">
    <location>
        <begin position="1"/>
        <end position="17"/>
    </location>
</feature>
<sequence>MENNDLKDYFPSRKEQKANQGLANKTAQNLSSNPKSRFTKTEADYLYQINTDPNLTVVLDVDYLGDLKVTGDKFELIPDGSGRKRITVVPLAKEVWAVTGTLTLVQRLDGSYGVFNDTYDYDIKPRIKNLPRNLEIYFGEPKCGKNSGCTGYSIQFRGNIDPNRIRGLP</sequence>
<reference evidence="2 3" key="1">
    <citation type="submission" date="2018-11" db="EMBL/GenBank/DDBJ databases">
        <title>Neisseria weixii sp. nov. isolated from the rectal contents of plateau pika (Ochotona cruzoniae).</title>
        <authorList>
            <person name="Zhang G."/>
        </authorList>
    </citation>
    <scope>NUCLEOTIDE SEQUENCE [LARGE SCALE GENOMIC DNA]</scope>
    <source>
        <strain evidence="2 3">10009</strain>
    </source>
</reference>
<keyword evidence="3" id="KW-1185">Reference proteome</keyword>
<dbReference type="AlphaFoldDB" id="A0A3N4MHK6"/>
<protein>
    <submittedName>
        <fullName evidence="2">Uncharacterized protein</fullName>
    </submittedName>
</protein>
<feature type="compositionally biased region" description="Polar residues" evidence="1">
    <location>
        <begin position="18"/>
        <end position="35"/>
    </location>
</feature>